<dbReference type="RefSeq" id="XP_069204437.1">
    <property type="nucleotide sequence ID" value="XM_069340921.1"/>
</dbReference>
<evidence type="ECO:0000313" key="4">
    <source>
        <dbReference type="Proteomes" id="UP001562354"/>
    </source>
</evidence>
<evidence type="ECO:0000256" key="1">
    <source>
        <dbReference type="SAM" id="MobiDB-lite"/>
    </source>
</evidence>
<dbReference type="EMBL" id="JBFMKM010000001">
    <property type="protein sequence ID" value="KAL1311588.1"/>
    <property type="molecule type" value="Genomic_DNA"/>
</dbReference>
<keyword evidence="2" id="KW-0812">Transmembrane</keyword>
<keyword evidence="2" id="KW-0472">Membrane</keyword>
<sequence length="394" mass="43667">MLLRVPPTFVLFCLGILTIVIYFHSSVSTSLTDFAAAHLTPANATLGFGGLFVVSGPGSPRREGLIESANVTGLHFRFPELPKWSDEQIAAFRNNDEKTTITNGSIRAWLSHNVVLKAFLESGLETALILEDDVDWDIRLRTIQTPIAAAGARSILPPAEERYYWGHPSDWELMYIGHCGDYFTSLDEDVGVGVVHPEDLASLAHALVPDESMPERTNIHPYTASLLTALGVPEKTRVVHRSKSPLCTFGYAVTRASAKRLIDELAPVNGQKETIPHAYDVAILTACRDKGLRCYTVNPELFHHMEGESLIGGLDKQKYRPPVDKVGSKQVYWRGETSNIGCGFWSKDFRWNGDKARLAFLREEVGNKGKCLKPGRTADGGRIEDLRTPPTIRR</sequence>
<organism evidence="3 4">
    <name type="scientific">Neodothiora populina</name>
    <dbReference type="NCBI Taxonomy" id="2781224"/>
    <lineage>
        <taxon>Eukaryota</taxon>
        <taxon>Fungi</taxon>
        <taxon>Dikarya</taxon>
        <taxon>Ascomycota</taxon>
        <taxon>Pezizomycotina</taxon>
        <taxon>Dothideomycetes</taxon>
        <taxon>Dothideomycetidae</taxon>
        <taxon>Dothideales</taxon>
        <taxon>Dothioraceae</taxon>
        <taxon>Neodothiora</taxon>
    </lineage>
</organism>
<evidence type="ECO:0008006" key="5">
    <source>
        <dbReference type="Google" id="ProtNLM"/>
    </source>
</evidence>
<keyword evidence="4" id="KW-1185">Reference proteome</keyword>
<keyword evidence="2" id="KW-1133">Transmembrane helix</keyword>
<dbReference type="Proteomes" id="UP001562354">
    <property type="component" value="Unassembled WGS sequence"/>
</dbReference>
<evidence type="ECO:0000313" key="3">
    <source>
        <dbReference type="EMBL" id="KAL1311588.1"/>
    </source>
</evidence>
<dbReference type="GeneID" id="95975407"/>
<accession>A0ABR3PQ54</accession>
<gene>
    <name evidence="3" type="ORF">AAFC00_001704</name>
</gene>
<proteinExistence type="predicted"/>
<reference evidence="3 4" key="1">
    <citation type="submission" date="2024-07" db="EMBL/GenBank/DDBJ databases">
        <title>Draft sequence of the Neodothiora populina.</title>
        <authorList>
            <person name="Drown D.D."/>
            <person name="Schuette U.S."/>
            <person name="Buechlein A.B."/>
            <person name="Rusch D.R."/>
            <person name="Winton L.W."/>
            <person name="Adams G.A."/>
        </authorList>
    </citation>
    <scope>NUCLEOTIDE SEQUENCE [LARGE SCALE GENOMIC DNA]</scope>
    <source>
        <strain evidence="3 4">CPC 39397</strain>
    </source>
</reference>
<name>A0ABR3PQ54_9PEZI</name>
<comment type="caution">
    <text evidence="3">The sequence shown here is derived from an EMBL/GenBank/DDBJ whole genome shotgun (WGS) entry which is preliminary data.</text>
</comment>
<evidence type="ECO:0000256" key="2">
    <source>
        <dbReference type="SAM" id="Phobius"/>
    </source>
</evidence>
<protein>
    <recommendedName>
        <fullName evidence="5">Glycosyltransferase family 25 protein</fullName>
    </recommendedName>
</protein>
<feature type="transmembrane region" description="Helical" evidence="2">
    <location>
        <begin position="7"/>
        <end position="25"/>
    </location>
</feature>
<feature type="region of interest" description="Disordered" evidence="1">
    <location>
        <begin position="373"/>
        <end position="394"/>
    </location>
</feature>